<dbReference type="InterPro" id="IPR022764">
    <property type="entry name" value="Peptidase_S54_rhomboid_dom"/>
</dbReference>
<accession>A0AAW1SCX4</accession>
<feature type="domain" description="Peptidase S54 rhomboid" evidence="10">
    <location>
        <begin position="63"/>
        <end position="209"/>
    </location>
</feature>
<dbReference type="GO" id="GO:0006508">
    <property type="term" value="P:proteolysis"/>
    <property type="evidence" value="ECO:0007669"/>
    <property type="project" value="UniProtKB-KW"/>
</dbReference>
<dbReference type="PANTHER" id="PTHR43066">
    <property type="entry name" value="RHOMBOID-RELATED PROTEIN"/>
    <property type="match status" value="1"/>
</dbReference>
<evidence type="ECO:0000256" key="9">
    <source>
        <dbReference type="SAM" id="Phobius"/>
    </source>
</evidence>
<comment type="similarity">
    <text evidence="2">Belongs to the peptidase S54 family.</text>
</comment>
<dbReference type="Pfam" id="PF01694">
    <property type="entry name" value="Rhomboid"/>
    <property type="match status" value="1"/>
</dbReference>
<dbReference type="InterPro" id="IPR035952">
    <property type="entry name" value="Rhomboid-like_sf"/>
</dbReference>
<evidence type="ECO:0000256" key="4">
    <source>
        <dbReference type="ARBA" id="ARBA00022692"/>
    </source>
</evidence>
<keyword evidence="12" id="KW-1185">Reference proteome</keyword>
<dbReference type="SUPFAM" id="SSF144091">
    <property type="entry name" value="Rhomboid-like"/>
    <property type="match status" value="1"/>
</dbReference>
<organism evidence="11 12">
    <name type="scientific">Elliptochloris bilobata</name>
    <dbReference type="NCBI Taxonomy" id="381761"/>
    <lineage>
        <taxon>Eukaryota</taxon>
        <taxon>Viridiplantae</taxon>
        <taxon>Chlorophyta</taxon>
        <taxon>core chlorophytes</taxon>
        <taxon>Trebouxiophyceae</taxon>
        <taxon>Trebouxiophyceae incertae sedis</taxon>
        <taxon>Elliptochloris clade</taxon>
        <taxon>Elliptochloris</taxon>
    </lineage>
</organism>
<feature type="compositionally biased region" description="Gly residues" evidence="8">
    <location>
        <begin position="266"/>
        <end position="277"/>
    </location>
</feature>
<dbReference type="Proteomes" id="UP001445335">
    <property type="component" value="Unassembled WGS sequence"/>
</dbReference>
<dbReference type="GO" id="GO:0016020">
    <property type="term" value="C:membrane"/>
    <property type="evidence" value="ECO:0007669"/>
    <property type="project" value="UniProtKB-SubCell"/>
</dbReference>
<feature type="transmembrane region" description="Helical" evidence="9">
    <location>
        <begin position="135"/>
        <end position="153"/>
    </location>
</feature>
<keyword evidence="7 9" id="KW-0472">Membrane</keyword>
<comment type="caution">
    <text evidence="11">The sequence shown here is derived from an EMBL/GenBank/DDBJ whole genome shotgun (WGS) entry which is preliminary data.</text>
</comment>
<gene>
    <name evidence="11" type="ORF">WJX81_002070</name>
</gene>
<feature type="compositionally biased region" description="Gly residues" evidence="8">
    <location>
        <begin position="301"/>
        <end position="325"/>
    </location>
</feature>
<evidence type="ECO:0000256" key="6">
    <source>
        <dbReference type="ARBA" id="ARBA00022989"/>
    </source>
</evidence>
<feature type="transmembrane region" description="Helical" evidence="9">
    <location>
        <begin position="106"/>
        <end position="129"/>
    </location>
</feature>
<feature type="compositionally biased region" description="Gly residues" evidence="8">
    <location>
        <begin position="366"/>
        <end position="378"/>
    </location>
</feature>
<evidence type="ECO:0000256" key="2">
    <source>
        <dbReference type="ARBA" id="ARBA00009045"/>
    </source>
</evidence>
<evidence type="ECO:0000256" key="3">
    <source>
        <dbReference type="ARBA" id="ARBA00022670"/>
    </source>
</evidence>
<feature type="compositionally biased region" description="Polar residues" evidence="8">
    <location>
        <begin position="250"/>
        <end position="259"/>
    </location>
</feature>
<evidence type="ECO:0000256" key="5">
    <source>
        <dbReference type="ARBA" id="ARBA00022801"/>
    </source>
</evidence>
<evidence type="ECO:0000313" key="12">
    <source>
        <dbReference type="Proteomes" id="UP001445335"/>
    </source>
</evidence>
<dbReference type="GO" id="GO:0004252">
    <property type="term" value="F:serine-type endopeptidase activity"/>
    <property type="evidence" value="ECO:0007669"/>
    <property type="project" value="InterPro"/>
</dbReference>
<feature type="transmembrane region" description="Helical" evidence="9">
    <location>
        <begin position="71"/>
        <end position="94"/>
    </location>
</feature>
<keyword evidence="6 9" id="KW-1133">Transmembrane helix</keyword>
<keyword evidence="4 9" id="KW-0812">Transmembrane</keyword>
<sequence length="393" mass="39501">MDSNVTSQASMTTRASVWFSALPLTTRAVFLLCVGIYGVCLLSGFDNLALVCFSPVAVFYRLQIYRFLTAALFHIGLLHVAFNMLAFLPVGAVLERQLGTLQFAYLLLLFNICGSLFFAAASFVASLLLSDSAEALNACAVGLSGAIFALIVVETHFSGAQTRSVFGLFALPAKFYPWVLLVVWQLLMPGVSFLGHLGGVAAGQAYTWGWLHWVVPPAAAFQAAEGWRLLSSCVRLSAFIAHPGIGGTSPSPALPTSTRASVVGDRGPGGGGSGGGAARPPAWFTGGWLPVPSAEPSAGETGRGGTVSGGTISGGSGSRAPGGSGEAAAFKGRGQTLGGPAAAAPERPASSAAAAAAEARVTRAGSSGGAGGRSGGPSGGPPAKQPGAGTSAS</sequence>
<evidence type="ECO:0000313" key="11">
    <source>
        <dbReference type="EMBL" id="KAK9843680.1"/>
    </source>
</evidence>
<evidence type="ECO:0000256" key="7">
    <source>
        <dbReference type="ARBA" id="ARBA00023136"/>
    </source>
</evidence>
<evidence type="ECO:0000256" key="8">
    <source>
        <dbReference type="SAM" id="MobiDB-lite"/>
    </source>
</evidence>
<feature type="transmembrane region" description="Helical" evidence="9">
    <location>
        <begin position="165"/>
        <end position="187"/>
    </location>
</feature>
<feature type="compositionally biased region" description="Low complexity" evidence="8">
    <location>
        <begin position="341"/>
        <end position="359"/>
    </location>
</feature>
<feature type="transmembrane region" description="Helical" evidence="9">
    <location>
        <begin position="17"/>
        <end position="40"/>
    </location>
</feature>
<evidence type="ECO:0000259" key="10">
    <source>
        <dbReference type="Pfam" id="PF01694"/>
    </source>
</evidence>
<name>A0AAW1SCX4_9CHLO</name>
<feature type="region of interest" description="Disordered" evidence="8">
    <location>
        <begin position="250"/>
        <end position="393"/>
    </location>
</feature>
<dbReference type="PANTHER" id="PTHR43066:SF1">
    <property type="entry name" value="RHOMBOID PROTEIN 2"/>
    <property type="match status" value="1"/>
</dbReference>
<evidence type="ECO:0000256" key="1">
    <source>
        <dbReference type="ARBA" id="ARBA00004141"/>
    </source>
</evidence>
<protein>
    <recommendedName>
        <fullName evidence="10">Peptidase S54 rhomboid domain-containing protein</fullName>
    </recommendedName>
</protein>
<dbReference type="Gene3D" id="1.20.1540.10">
    <property type="entry name" value="Rhomboid-like"/>
    <property type="match status" value="1"/>
</dbReference>
<dbReference type="EMBL" id="JALJOU010000005">
    <property type="protein sequence ID" value="KAK9843680.1"/>
    <property type="molecule type" value="Genomic_DNA"/>
</dbReference>
<dbReference type="FunFam" id="1.20.1540.10:FF:000008">
    <property type="entry name" value="RHOMBOID-like protein 13"/>
    <property type="match status" value="1"/>
</dbReference>
<comment type="subcellular location">
    <subcellularLocation>
        <location evidence="1">Membrane</location>
        <topology evidence="1">Multi-pass membrane protein</topology>
    </subcellularLocation>
</comment>
<reference evidence="11 12" key="1">
    <citation type="journal article" date="2024" name="Nat. Commun.">
        <title>Phylogenomics reveals the evolutionary origins of lichenization in chlorophyte algae.</title>
        <authorList>
            <person name="Puginier C."/>
            <person name="Libourel C."/>
            <person name="Otte J."/>
            <person name="Skaloud P."/>
            <person name="Haon M."/>
            <person name="Grisel S."/>
            <person name="Petersen M."/>
            <person name="Berrin J.G."/>
            <person name="Delaux P.M."/>
            <person name="Dal Grande F."/>
            <person name="Keller J."/>
        </authorList>
    </citation>
    <scope>NUCLEOTIDE SEQUENCE [LARGE SCALE GENOMIC DNA]</scope>
    <source>
        <strain evidence="11 12">SAG 245.80</strain>
    </source>
</reference>
<keyword evidence="5" id="KW-0378">Hydrolase</keyword>
<dbReference type="AlphaFoldDB" id="A0AAW1SCX4"/>
<proteinExistence type="inferred from homology"/>
<keyword evidence="3" id="KW-0645">Protease</keyword>